<keyword evidence="6 7" id="KW-0472">Membrane</keyword>
<keyword evidence="3" id="KW-0813">Transport</keyword>
<evidence type="ECO:0000256" key="1">
    <source>
        <dbReference type="ARBA" id="ARBA00004141"/>
    </source>
</evidence>
<reference evidence="8" key="1">
    <citation type="submission" date="2020-10" db="EMBL/GenBank/DDBJ databases">
        <title>Genome Sequence of ESBL Producing Zambian Clinical Strains.</title>
        <authorList>
            <person name="Shawa M."/>
            <person name="Furuta Y."/>
            <person name="Simbotwe M."/>
            <person name="Mulenga E."/>
            <person name="Mubanga M."/>
            <person name="Mulenga G."/>
            <person name="Kaile C."/>
            <person name="Zorigt T."/>
            <person name="Hang'ombe B."/>
            <person name="Higashi H."/>
        </authorList>
    </citation>
    <scope>NUCLEOTIDE SEQUENCE</scope>
    <source>
        <strain evidence="8">Zam_UTH_09</strain>
    </source>
</reference>
<dbReference type="Proteomes" id="UP000655094">
    <property type="component" value="Unassembled WGS sequence"/>
</dbReference>
<keyword evidence="4 7" id="KW-0812">Transmembrane</keyword>
<dbReference type="GO" id="GO:0005886">
    <property type="term" value="C:plasma membrane"/>
    <property type="evidence" value="ECO:0007669"/>
    <property type="project" value="UniProtKB-ARBA"/>
</dbReference>
<evidence type="ECO:0000256" key="2">
    <source>
        <dbReference type="ARBA" id="ARBA00008821"/>
    </source>
</evidence>
<evidence type="ECO:0000256" key="3">
    <source>
        <dbReference type="ARBA" id="ARBA00022448"/>
    </source>
</evidence>
<evidence type="ECO:0000313" key="9">
    <source>
        <dbReference type="Proteomes" id="UP000655094"/>
    </source>
</evidence>
<dbReference type="AlphaFoldDB" id="A0A919LYP9"/>
<comment type="subcellular location">
    <subcellularLocation>
        <location evidence="1">Membrane</location>
        <topology evidence="1">Multi-pass membrane protein</topology>
    </subcellularLocation>
</comment>
<evidence type="ECO:0000256" key="6">
    <source>
        <dbReference type="ARBA" id="ARBA00023136"/>
    </source>
</evidence>
<gene>
    <name evidence="8" type="ORF">KPZU09_24280</name>
</gene>
<dbReference type="PROSITE" id="PS01116">
    <property type="entry name" value="XANTH_URACIL_PERMASE"/>
    <property type="match status" value="1"/>
</dbReference>
<proteinExistence type="inferred from homology"/>
<dbReference type="InterPro" id="IPR006042">
    <property type="entry name" value="Xan_ur_permease"/>
</dbReference>
<evidence type="ECO:0000313" key="8">
    <source>
        <dbReference type="EMBL" id="GHK52692.1"/>
    </source>
</evidence>
<comment type="similarity">
    <text evidence="2">Belongs to the nucleobase:cation symporter-2 (NCS2) (TC 2.A.40) family.</text>
</comment>
<name>A0A919LYP9_KLEPN</name>
<feature type="transmembrane region" description="Helical" evidence="7">
    <location>
        <begin position="78"/>
        <end position="101"/>
    </location>
</feature>
<sequence>MTGRNMDPYMGRAFVGDGLATMLSGSVGGSGVTTYAENIGVMAVTKVYSTLVFVAAALIAMLLGFSPKFGALIHTIPGPVIGGASIVVFGLIAVAGARIWVQNRVDLSQNSNLIMVSVTGAGRRRFRAVAGRLYAGRDWHGHLRGDPAARAASSRDARGEGGR</sequence>
<evidence type="ECO:0000256" key="7">
    <source>
        <dbReference type="SAM" id="Phobius"/>
    </source>
</evidence>
<dbReference type="Pfam" id="PF00860">
    <property type="entry name" value="Xan_ur_permease"/>
    <property type="match status" value="1"/>
</dbReference>
<feature type="transmembrane region" description="Helical" evidence="7">
    <location>
        <begin position="47"/>
        <end position="66"/>
    </location>
</feature>
<dbReference type="PANTHER" id="PTHR42810:SF2">
    <property type="entry name" value="PURINE PERMEASE C1399.01C-RELATED"/>
    <property type="match status" value="1"/>
</dbReference>
<evidence type="ECO:0008006" key="10">
    <source>
        <dbReference type="Google" id="ProtNLM"/>
    </source>
</evidence>
<organism evidence="8 9">
    <name type="scientific">Klebsiella pneumoniae</name>
    <dbReference type="NCBI Taxonomy" id="573"/>
    <lineage>
        <taxon>Bacteria</taxon>
        <taxon>Pseudomonadati</taxon>
        <taxon>Pseudomonadota</taxon>
        <taxon>Gammaproteobacteria</taxon>
        <taxon>Enterobacterales</taxon>
        <taxon>Enterobacteriaceae</taxon>
        <taxon>Klebsiella/Raoultella group</taxon>
        <taxon>Klebsiella</taxon>
        <taxon>Klebsiella pneumoniae complex</taxon>
    </lineage>
</organism>
<keyword evidence="5 7" id="KW-1133">Transmembrane helix</keyword>
<dbReference type="InterPro" id="IPR006043">
    <property type="entry name" value="NCS2"/>
</dbReference>
<dbReference type="EMBL" id="BNFF01000001">
    <property type="protein sequence ID" value="GHK52692.1"/>
    <property type="molecule type" value="Genomic_DNA"/>
</dbReference>
<evidence type="ECO:0000256" key="5">
    <source>
        <dbReference type="ARBA" id="ARBA00022989"/>
    </source>
</evidence>
<dbReference type="PANTHER" id="PTHR42810">
    <property type="entry name" value="PURINE PERMEASE C1399.01C-RELATED"/>
    <property type="match status" value="1"/>
</dbReference>
<protein>
    <recommendedName>
        <fullName evidence="10">Uracil permease</fullName>
    </recommendedName>
</protein>
<dbReference type="GO" id="GO:0042907">
    <property type="term" value="F:xanthine transmembrane transporter activity"/>
    <property type="evidence" value="ECO:0007669"/>
    <property type="project" value="TreeGrafter"/>
</dbReference>
<evidence type="ECO:0000256" key="4">
    <source>
        <dbReference type="ARBA" id="ARBA00022692"/>
    </source>
</evidence>
<comment type="caution">
    <text evidence="8">The sequence shown here is derived from an EMBL/GenBank/DDBJ whole genome shotgun (WGS) entry which is preliminary data.</text>
</comment>
<accession>A0A919LYP9</accession>